<evidence type="ECO:0000256" key="1">
    <source>
        <dbReference type="ARBA" id="ARBA00023002"/>
    </source>
</evidence>
<reference evidence="2" key="1">
    <citation type="journal article" date="2014" name="Front. Microbiol.">
        <title>High frequency of phylogenetically diverse reductive dehalogenase-homologous genes in deep subseafloor sedimentary metagenomes.</title>
        <authorList>
            <person name="Kawai M."/>
            <person name="Futagami T."/>
            <person name="Toyoda A."/>
            <person name="Takaki Y."/>
            <person name="Nishi S."/>
            <person name="Hori S."/>
            <person name="Arai W."/>
            <person name="Tsubouchi T."/>
            <person name="Morono Y."/>
            <person name="Uchiyama I."/>
            <person name="Ito T."/>
            <person name="Fujiyama A."/>
            <person name="Inagaki F."/>
            <person name="Takami H."/>
        </authorList>
    </citation>
    <scope>NUCLEOTIDE SEQUENCE</scope>
    <source>
        <strain evidence="2">Expedition CK06-06</strain>
    </source>
</reference>
<dbReference type="InterPro" id="IPR002347">
    <property type="entry name" value="SDR_fam"/>
</dbReference>
<evidence type="ECO:0008006" key="3">
    <source>
        <dbReference type="Google" id="ProtNLM"/>
    </source>
</evidence>
<proteinExistence type="predicted"/>
<evidence type="ECO:0000313" key="2">
    <source>
        <dbReference type="EMBL" id="GAH03437.1"/>
    </source>
</evidence>
<dbReference type="Pfam" id="PF00106">
    <property type="entry name" value="adh_short"/>
    <property type="match status" value="1"/>
</dbReference>
<sequence>RQTAYGVEMTFLVNHLAPFLLTNLLLDMIMVSPSARIINVSSDAHQYGSIDFDDLEYKRRYFGMKAYARSKLANILSTYELARRLEGSTVTVNALHPGHIATDIWRTNFSVIGPLLKWIIGFFAITPEEGAKTSIYLASSTEVESVTGRFFIGREVVKSSPMSYDQNLAHQLWLVSERLTGQAASS</sequence>
<dbReference type="EMBL" id="BART01027001">
    <property type="protein sequence ID" value="GAH03437.1"/>
    <property type="molecule type" value="Genomic_DNA"/>
</dbReference>
<keyword evidence="1" id="KW-0560">Oxidoreductase</keyword>
<dbReference type="AlphaFoldDB" id="X1C7S6"/>
<dbReference type="PANTHER" id="PTHR43157:SF31">
    <property type="entry name" value="PHOSPHATIDYLINOSITOL-GLYCAN BIOSYNTHESIS CLASS F PROTEIN"/>
    <property type="match status" value="1"/>
</dbReference>
<accession>X1C7S6</accession>
<feature type="non-terminal residue" evidence="2">
    <location>
        <position position="1"/>
    </location>
</feature>
<dbReference type="PANTHER" id="PTHR43157">
    <property type="entry name" value="PHOSPHATIDYLINOSITOL-GLYCAN BIOSYNTHESIS CLASS F PROTEIN-RELATED"/>
    <property type="match status" value="1"/>
</dbReference>
<protein>
    <recommendedName>
        <fullName evidence="3">Short-chain dehydrogenase/reductase SDR</fullName>
    </recommendedName>
</protein>
<organism evidence="2">
    <name type="scientific">marine sediment metagenome</name>
    <dbReference type="NCBI Taxonomy" id="412755"/>
    <lineage>
        <taxon>unclassified sequences</taxon>
        <taxon>metagenomes</taxon>
        <taxon>ecological metagenomes</taxon>
    </lineage>
</organism>
<dbReference type="Gene3D" id="3.40.50.720">
    <property type="entry name" value="NAD(P)-binding Rossmann-like Domain"/>
    <property type="match status" value="1"/>
</dbReference>
<dbReference type="GO" id="GO:0016491">
    <property type="term" value="F:oxidoreductase activity"/>
    <property type="evidence" value="ECO:0007669"/>
    <property type="project" value="UniProtKB-KW"/>
</dbReference>
<comment type="caution">
    <text evidence="2">The sequence shown here is derived from an EMBL/GenBank/DDBJ whole genome shotgun (WGS) entry which is preliminary data.</text>
</comment>
<dbReference type="PRINTS" id="PR00081">
    <property type="entry name" value="GDHRDH"/>
</dbReference>
<gene>
    <name evidence="2" type="ORF">S01H4_47980</name>
</gene>
<name>X1C7S6_9ZZZZ</name>
<dbReference type="InterPro" id="IPR036291">
    <property type="entry name" value="NAD(P)-bd_dom_sf"/>
</dbReference>
<dbReference type="SUPFAM" id="SSF51735">
    <property type="entry name" value="NAD(P)-binding Rossmann-fold domains"/>
    <property type="match status" value="1"/>
</dbReference>